<protein>
    <recommendedName>
        <fullName evidence="2">Peptidase U32 collagenase domain-containing protein</fullName>
    </recommendedName>
</protein>
<evidence type="ECO:0000256" key="1">
    <source>
        <dbReference type="SAM" id="MobiDB-lite"/>
    </source>
</evidence>
<proteinExistence type="predicted"/>
<dbReference type="InterPro" id="IPR001539">
    <property type="entry name" value="Peptidase_U32"/>
</dbReference>
<dbReference type="AlphaFoldDB" id="A0ABD3N171"/>
<feature type="domain" description="Peptidase U32 collagenase" evidence="2">
    <location>
        <begin position="560"/>
        <end position="677"/>
    </location>
</feature>
<dbReference type="InterPro" id="IPR020988">
    <property type="entry name" value="Pept_U32_collagenase"/>
</dbReference>
<dbReference type="PANTHER" id="PTHR30217">
    <property type="entry name" value="PEPTIDASE U32 FAMILY"/>
    <property type="match status" value="1"/>
</dbReference>
<reference evidence="3 4" key="1">
    <citation type="submission" date="2024-10" db="EMBL/GenBank/DDBJ databases">
        <title>Updated reference genomes for cyclostephanoid diatoms.</title>
        <authorList>
            <person name="Roberts W.R."/>
            <person name="Alverson A.J."/>
        </authorList>
    </citation>
    <scope>NUCLEOTIDE SEQUENCE [LARGE SCALE GENOMIC DNA]</scope>
    <source>
        <strain evidence="3 4">AJA276-08</strain>
    </source>
</reference>
<gene>
    <name evidence="3" type="ORF">ACHAW5_000715</name>
</gene>
<accession>A0ABD3N171</accession>
<organism evidence="3 4">
    <name type="scientific">Stephanodiscus triporus</name>
    <dbReference type="NCBI Taxonomy" id="2934178"/>
    <lineage>
        <taxon>Eukaryota</taxon>
        <taxon>Sar</taxon>
        <taxon>Stramenopiles</taxon>
        <taxon>Ochrophyta</taxon>
        <taxon>Bacillariophyta</taxon>
        <taxon>Coscinodiscophyceae</taxon>
        <taxon>Thalassiosirophycidae</taxon>
        <taxon>Stephanodiscales</taxon>
        <taxon>Stephanodiscaceae</taxon>
        <taxon>Stephanodiscus</taxon>
    </lineage>
</organism>
<name>A0ABD3N171_9STRA</name>
<evidence type="ECO:0000313" key="4">
    <source>
        <dbReference type="Proteomes" id="UP001530315"/>
    </source>
</evidence>
<comment type="caution">
    <text evidence="3">The sequence shown here is derived from an EMBL/GenBank/DDBJ whole genome shotgun (WGS) entry which is preliminary data.</text>
</comment>
<sequence length="1052" mass="114764">MSPAGGWPQLRAAVANGADAVYLGLTSYSARARAANFDPDPALLWEGHDGDDDDNDKEDDRSTTVDFGRRLEMARSGGDRGTTRAREVDRGGGGDDGADVADATRPAASLARAVRFCHDHDVRVYVALNTLVFDDELREVEGLIEDVWDCGVDAVIVQDAGVARIVKEVVNRRRRGQEGGGVTVAGRGRGLYGAPLEIHASTQQTVTCADGVAFAAERTNATRVVLGRELSLSEIERIAESTDTEIEVFVHGALCVSYSGQCFSSEAWGGRSANRGQCAQACRLPYGLIANGELRHLSFDGIEGIMGRRNGATTGNDEIKYLLSPQDLCGLEQVEGLVKAGVSCLKIEGRLKDASYVAATTRAYRQAIDAAWDKVLEERSDSYSPPRRILTSPDERVSRSDLTHVFARGQDEKHDGLTPGFFEGARHQRLVRGRSPRHRGMHVGRVVSSIGGALVIRLDDKYTAEDAPLKRGDGVVVDRGMPQEKELGGPVYDVKYHEGNAIIRFGRDVERQWKENDQRFSTSMTPTGSHVWSNISSTVFFSSYISATIAARAILHHPRKTADSDILKRMHRLAELDPPKSPAKVVVEGRVGDILTVRIIDERTGLIGIANSLEMGTLAEAEGPAINRQSIAKAVGSLGNSRWSLSELDLSHLEEGVWCPMSWVKDTRRRALEDLEKIIDMSITTTCDLPIKFTNLNPIVDRLLGEISNGEPGATRTKVSVLVRNHDQVDAICSLIEEIADDVSANREVVSEVIVDFLEVEGIRSSVSRIREAQSRTSHDLRVVVASPRIIKPGEEGIWQMLLKTSPDGILVRSTGLLHRLNQLGGAGQRVTIRSAEESIEVTIPELIGDFSLNAANAITACELLESGLSRITASYDLSGKAITELATLLGKKASQLDVVLHTHMPIFHTEHCVFARFLSKGNSYQDCGHVCTRNTVHLRDQNGKDNLVLADMGCRNTVFMAESQTGIFSTNEWVRAGVGHLRIELVDESGSDAANIVTSYLQFLSKEIHAREVWDRLEVIPDSNGRLGGVGFGSLRNAAERRSGEVTSNVH</sequence>
<evidence type="ECO:0000313" key="3">
    <source>
        <dbReference type="EMBL" id="KAL3769843.1"/>
    </source>
</evidence>
<evidence type="ECO:0000259" key="2">
    <source>
        <dbReference type="Pfam" id="PF12392"/>
    </source>
</evidence>
<keyword evidence="4" id="KW-1185">Reference proteome</keyword>
<dbReference type="Pfam" id="PF12392">
    <property type="entry name" value="DUF3656"/>
    <property type="match status" value="1"/>
</dbReference>
<feature type="region of interest" description="Disordered" evidence="1">
    <location>
        <begin position="40"/>
        <end position="101"/>
    </location>
</feature>
<dbReference type="EMBL" id="JALLAZ020001644">
    <property type="protein sequence ID" value="KAL3769843.1"/>
    <property type="molecule type" value="Genomic_DNA"/>
</dbReference>
<feature type="compositionally biased region" description="Basic and acidic residues" evidence="1">
    <location>
        <begin position="58"/>
        <end position="93"/>
    </location>
</feature>
<dbReference type="Proteomes" id="UP001530315">
    <property type="component" value="Unassembled WGS sequence"/>
</dbReference>
<dbReference type="InterPro" id="IPR051454">
    <property type="entry name" value="RNA/ubiquinone_mod_enzymes"/>
</dbReference>
<dbReference type="PANTHER" id="PTHR30217:SF10">
    <property type="entry name" value="23S RRNA 5-HYDROXYCYTIDINE C2501 SYNTHASE"/>
    <property type="match status" value="1"/>
</dbReference>
<dbReference type="Pfam" id="PF01136">
    <property type="entry name" value="Peptidase_U32"/>
    <property type="match status" value="2"/>
</dbReference>